<feature type="domain" description="YgjP-like metallopeptidase" evidence="1">
    <location>
        <begin position="99"/>
        <end position="156"/>
    </location>
</feature>
<name>A0A2S5DKS3_9NEIS</name>
<dbReference type="Gene3D" id="3.30.2010.10">
    <property type="entry name" value="Metalloproteases ('zincins'), catalytic domain"/>
    <property type="match status" value="1"/>
</dbReference>
<dbReference type="CDD" id="cd07344">
    <property type="entry name" value="M48_yhfN_like"/>
    <property type="match status" value="1"/>
</dbReference>
<sequence>MSEHAALKYLLAYPPAVVRQAQSLFDAGELPAWLRRKYPDGHDVQTDKALYQFVAALKQRHLKNAPLPAKVLYDNQQHPLKGTLGTNTMISRVQGGRLKSKSEIRVASLFRELPLPFLQMIAAHELAHLKEREHDKAFYQLCRHMLPDYHQLEFDLRLWLNCRERGLL</sequence>
<dbReference type="Proteomes" id="UP000237082">
    <property type="component" value="Unassembled WGS sequence"/>
</dbReference>
<proteinExistence type="predicted"/>
<dbReference type="EMBL" id="PQWB01000011">
    <property type="protein sequence ID" value="POZ63611.1"/>
    <property type="molecule type" value="Genomic_DNA"/>
</dbReference>
<keyword evidence="2" id="KW-0378">Hydrolase</keyword>
<comment type="caution">
    <text evidence="2">The sequence shown here is derived from an EMBL/GenBank/DDBJ whole genome shotgun (WGS) entry which is preliminary data.</text>
</comment>
<reference evidence="3" key="1">
    <citation type="submission" date="2018-02" db="EMBL/GenBank/DDBJ databases">
        <authorList>
            <person name="O'Hara-Hanley K."/>
            <person name="Soby S."/>
        </authorList>
    </citation>
    <scope>NUCLEOTIDE SEQUENCE [LARGE SCALE GENOMIC DNA]</scope>
    <source>
        <strain evidence="3">MWU14-2602</strain>
    </source>
</reference>
<dbReference type="PANTHER" id="PTHR30399:SF1">
    <property type="entry name" value="UTP PYROPHOSPHATASE"/>
    <property type="match status" value="1"/>
</dbReference>
<evidence type="ECO:0000259" key="1">
    <source>
        <dbReference type="Pfam" id="PF01863"/>
    </source>
</evidence>
<dbReference type="GO" id="GO:0016787">
    <property type="term" value="F:hydrolase activity"/>
    <property type="evidence" value="ECO:0007669"/>
    <property type="project" value="UniProtKB-KW"/>
</dbReference>
<evidence type="ECO:0000313" key="2">
    <source>
        <dbReference type="EMBL" id="POZ63611.1"/>
    </source>
</evidence>
<dbReference type="InterPro" id="IPR002725">
    <property type="entry name" value="YgjP-like_metallopeptidase"/>
</dbReference>
<dbReference type="PANTHER" id="PTHR30399">
    <property type="entry name" value="UNCHARACTERIZED PROTEIN YGJP"/>
    <property type="match status" value="1"/>
</dbReference>
<accession>A0A2S5DKS3</accession>
<dbReference type="OrthoDB" id="9000630at2"/>
<dbReference type="RefSeq" id="WP_103901228.1">
    <property type="nucleotide sequence ID" value="NZ_PQWB01000011.1"/>
</dbReference>
<gene>
    <name evidence="2" type="ORF">C2I19_02975</name>
</gene>
<organism evidence="2 3">
    <name type="scientific">Chromobacterium alticapitis</name>
    <dbReference type="NCBI Taxonomy" id="2073169"/>
    <lineage>
        <taxon>Bacteria</taxon>
        <taxon>Pseudomonadati</taxon>
        <taxon>Pseudomonadota</taxon>
        <taxon>Betaproteobacteria</taxon>
        <taxon>Neisseriales</taxon>
        <taxon>Chromobacteriaceae</taxon>
        <taxon>Chromobacterium</taxon>
    </lineage>
</organism>
<keyword evidence="3" id="KW-1185">Reference proteome</keyword>
<dbReference type="InterPro" id="IPR053136">
    <property type="entry name" value="UTP_pyrophosphatase-like"/>
</dbReference>
<evidence type="ECO:0000313" key="3">
    <source>
        <dbReference type="Proteomes" id="UP000237082"/>
    </source>
</evidence>
<dbReference type="Pfam" id="PF01863">
    <property type="entry name" value="YgjP-like"/>
    <property type="match status" value="1"/>
</dbReference>
<protein>
    <submittedName>
        <fullName evidence="2">Metal-dependent hydrolase</fullName>
    </submittedName>
</protein>
<dbReference type="AlphaFoldDB" id="A0A2S5DKS3"/>